<dbReference type="Proteomes" id="UP000509513">
    <property type="component" value="Chromosome"/>
</dbReference>
<organism evidence="1 2">
    <name type="scientific">Aliarcobacter cibarius</name>
    <dbReference type="NCBI Taxonomy" id="255507"/>
    <lineage>
        <taxon>Bacteria</taxon>
        <taxon>Pseudomonadati</taxon>
        <taxon>Campylobacterota</taxon>
        <taxon>Epsilonproteobacteria</taxon>
        <taxon>Campylobacterales</taxon>
        <taxon>Arcobacteraceae</taxon>
        <taxon>Aliarcobacter</taxon>
    </lineage>
</organism>
<dbReference type="EMBL" id="CP054051">
    <property type="protein sequence ID" value="QKJ27997.1"/>
    <property type="molecule type" value="Genomic_DNA"/>
</dbReference>
<evidence type="ECO:0000313" key="2">
    <source>
        <dbReference type="Proteomes" id="UP000509513"/>
    </source>
</evidence>
<name>A0A7L5JS02_9BACT</name>
<dbReference type="SUPFAM" id="SSF159594">
    <property type="entry name" value="XCC0632-like"/>
    <property type="match status" value="1"/>
</dbReference>
<evidence type="ECO:0000313" key="1">
    <source>
        <dbReference type="EMBL" id="QKJ27997.1"/>
    </source>
</evidence>
<dbReference type="RefSeq" id="WP_024774428.1">
    <property type="nucleotide sequence ID" value="NZ_CP054051.1"/>
</dbReference>
<accession>A0A7L5JS02</accession>
<dbReference type="Gene3D" id="3.40.50.10610">
    <property type="entry name" value="ABC-type transport auxiliary lipoprotein component"/>
    <property type="match status" value="1"/>
</dbReference>
<proteinExistence type="predicted"/>
<sequence>MKNSILIFVILFIFSGCGLKQENLSINYYSIDFQTKSMLEKSKFNSIFIEEPNVNNAFNLKSIFYSTKDYKLEEYAKNRWINTPSNMIYTQVIDSFNSSNIFNTVVTKDKRIKTDYLLKTEVIKFYQVFEEGKSYAILKINFDLVKDNMIIKSFNYDKKILCKTNDAYGFVVATNEGVEESINILLRDLLTF</sequence>
<dbReference type="KEGG" id="acib:ACBT_2112"/>
<reference evidence="1 2" key="1">
    <citation type="submission" date="2020-05" db="EMBL/GenBank/DDBJ databases">
        <title>Complete genome sequencing of Campylobacter and Arcobacter type strains.</title>
        <authorList>
            <person name="Miller W.G."/>
            <person name="Yee E."/>
        </authorList>
    </citation>
    <scope>NUCLEOTIDE SEQUENCE [LARGE SCALE GENOMIC DNA]</scope>
    <source>
        <strain evidence="1 2">LMG 21996</strain>
    </source>
</reference>
<dbReference type="OrthoDB" id="5346249at2"/>
<dbReference type="PROSITE" id="PS51257">
    <property type="entry name" value="PROKAR_LIPOPROTEIN"/>
    <property type="match status" value="1"/>
</dbReference>
<gene>
    <name evidence="1" type="ORF">ACBT_2112</name>
</gene>
<dbReference type="AlphaFoldDB" id="A0A7L5JS02"/>
<protein>
    <submittedName>
        <fullName evidence="1">Putative lipid asymmetry ABC transporter MlaABCDEF component MlaB</fullName>
    </submittedName>
</protein>